<dbReference type="Gene3D" id="3.90.228.10">
    <property type="match status" value="1"/>
</dbReference>
<evidence type="ECO:0000256" key="15">
    <source>
        <dbReference type="RuleBase" id="RU362114"/>
    </source>
</evidence>
<dbReference type="GO" id="GO:0003677">
    <property type="term" value="F:DNA binding"/>
    <property type="evidence" value="ECO:0007669"/>
    <property type="project" value="UniProtKB-KW"/>
</dbReference>
<dbReference type="GO" id="GO:0008270">
    <property type="term" value="F:zinc ion binding"/>
    <property type="evidence" value="ECO:0007669"/>
    <property type="project" value="UniProtKB-KW"/>
</dbReference>
<dbReference type="GO" id="GO:0016779">
    <property type="term" value="F:nucleotidyltransferase activity"/>
    <property type="evidence" value="ECO:0007669"/>
    <property type="project" value="UniProtKB-KW"/>
</dbReference>
<dbReference type="SMART" id="SM00773">
    <property type="entry name" value="WGR"/>
    <property type="match status" value="1"/>
</dbReference>
<keyword evidence="9" id="KW-0862">Zinc</keyword>
<keyword evidence="11" id="KW-0238">DNA-binding</keyword>
<evidence type="ECO:0000256" key="16">
    <source>
        <dbReference type="SAM" id="MobiDB-lite"/>
    </source>
</evidence>
<dbReference type="Gene3D" id="3.40.50.10190">
    <property type="entry name" value="BRCT domain"/>
    <property type="match status" value="1"/>
</dbReference>
<dbReference type="GO" id="GO:0070212">
    <property type="term" value="P:protein poly-ADP-ribosylation"/>
    <property type="evidence" value="ECO:0007669"/>
    <property type="project" value="TreeGrafter"/>
</dbReference>
<keyword evidence="12" id="KW-0539">Nucleus</keyword>
<evidence type="ECO:0000256" key="1">
    <source>
        <dbReference type="ARBA" id="ARBA00004123"/>
    </source>
</evidence>
<reference evidence="21" key="1">
    <citation type="submission" date="2021-06" db="EMBL/GenBank/DDBJ databases">
        <authorList>
            <person name="Kallberg Y."/>
            <person name="Tangrot J."/>
            <person name="Rosling A."/>
        </authorList>
    </citation>
    <scope>NUCLEOTIDE SEQUENCE</scope>
    <source>
        <strain evidence="21">BR232B</strain>
    </source>
</reference>
<protein>
    <recommendedName>
        <fullName evidence="15">Poly [ADP-ribose] polymerase</fullName>
        <shortName evidence="15">PARP</shortName>
        <ecNumber evidence="15">2.4.2.-</ecNumber>
    </recommendedName>
</protein>
<dbReference type="PROSITE" id="PS50172">
    <property type="entry name" value="BRCT"/>
    <property type="match status" value="1"/>
</dbReference>
<evidence type="ECO:0000259" key="18">
    <source>
        <dbReference type="PROSITE" id="PS51059"/>
    </source>
</evidence>
<proteinExistence type="inferred from homology"/>
<dbReference type="InterPro" id="IPR050800">
    <property type="entry name" value="ARTD/PARP"/>
</dbReference>
<comment type="catalytic activity">
    <reaction evidence="14">
        <text>NAD(+) + (ADP-D-ribosyl)n-acceptor = nicotinamide + (ADP-D-ribosyl)n+1-acceptor + H(+).</text>
        <dbReference type="EC" id="2.4.2.30"/>
    </reaction>
</comment>
<dbReference type="FunFam" id="2.20.140.10:FF:000001">
    <property type="entry name" value="Poly [ADP-ribose] polymerase"/>
    <property type="match status" value="1"/>
</dbReference>
<dbReference type="FunFam" id="3.90.228.10:FF:000002">
    <property type="entry name" value="Poly [ADP-ribose] polymerase"/>
    <property type="match status" value="1"/>
</dbReference>
<dbReference type="SMART" id="SM00292">
    <property type="entry name" value="BRCT"/>
    <property type="match status" value="1"/>
</dbReference>
<dbReference type="GO" id="GO:0006302">
    <property type="term" value="P:double-strand break repair"/>
    <property type="evidence" value="ECO:0007669"/>
    <property type="project" value="TreeGrafter"/>
</dbReference>
<evidence type="ECO:0000256" key="10">
    <source>
        <dbReference type="ARBA" id="ARBA00023027"/>
    </source>
</evidence>
<dbReference type="InterPro" id="IPR004102">
    <property type="entry name" value="Poly(ADP-ribose)pol_reg_dom"/>
</dbReference>
<dbReference type="Gene3D" id="2.20.140.10">
    <property type="entry name" value="WGR domain"/>
    <property type="match status" value="1"/>
</dbReference>
<dbReference type="SUPFAM" id="SSF52113">
    <property type="entry name" value="BRCT domain"/>
    <property type="match status" value="1"/>
</dbReference>
<dbReference type="Gene3D" id="1.20.142.10">
    <property type="entry name" value="Poly(ADP-ribose) polymerase, regulatory domain"/>
    <property type="match status" value="1"/>
</dbReference>
<keyword evidence="3 15" id="KW-0808">Transferase</keyword>
<dbReference type="PROSITE" id="PS51059">
    <property type="entry name" value="PARP_CATALYTIC"/>
    <property type="match status" value="1"/>
</dbReference>
<feature type="domain" description="WGR" evidence="20">
    <location>
        <begin position="295"/>
        <end position="397"/>
    </location>
</feature>
<feature type="compositionally biased region" description="Low complexity" evidence="16">
    <location>
        <begin position="231"/>
        <end position="254"/>
    </location>
</feature>
<evidence type="ECO:0000259" key="19">
    <source>
        <dbReference type="PROSITE" id="PS51060"/>
    </source>
</evidence>
<dbReference type="InterPro" id="IPR008893">
    <property type="entry name" value="WGR_domain"/>
</dbReference>
<comment type="subcellular location">
    <subcellularLocation>
        <location evidence="1">Nucleus</location>
    </subcellularLocation>
</comment>
<gene>
    <name evidence="21" type="ORF">PBRASI_LOCUS6396</name>
</gene>
<dbReference type="Pfam" id="PF05406">
    <property type="entry name" value="WGR"/>
    <property type="match status" value="1"/>
</dbReference>
<dbReference type="EC" id="2.4.2.-" evidence="15"/>
<feature type="compositionally biased region" description="Basic residues" evidence="16">
    <location>
        <begin position="131"/>
        <end position="141"/>
    </location>
</feature>
<dbReference type="PROSITE" id="PS51060">
    <property type="entry name" value="PARP_ALPHA_HD"/>
    <property type="match status" value="1"/>
</dbReference>
<keyword evidence="4" id="KW-0548">Nucleotidyltransferase</keyword>
<organism evidence="21 22">
    <name type="scientific">Paraglomus brasilianum</name>
    <dbReference type="NCBI Taxonomy" id="144538"/>
    <lineage>
        <taxon>Eukaryota</taxon>
        <taxon>Fungi</taxon>
        <taxon>Fungi incertae sedis</taxon>
        <taxon>Mucoromycota</taxon>
        <taxon>Glomeromycotina</taxon>
        <taxon>Glomeromycetes</taxon>
        <taxon>Paraglomerales</taxon>
        <taxon>Paraglomeraceae</taxon>
        <taxon>Paraglomus</taxon>
    </lineage>
</organism>
<dbReference type="Proteomes" id="UP000789739">
    <property type="component" value="Unassembled WGS sequence"/>
</dbReference>
<comment type="caution">
    <text evidence="21">The sequence shown here is derived from an EMBL/GenBank/DDBJ whole genome shotgun (WGS) entry which is preliminary data.</text>
</comment>
<evidence type="ECO:0000256" key="9">
    <source>
        <dbReference type="ARBA" id="ARBA00022833"/>
    </source>
</evidence>
<dbReference type="InterPro" id="IPR001357">
    <property type="entry name" value="BRCT_dom"/>
</dbReference>
<dbReference type="SUPFAM" id="SSF47587">
    <property type="entry name" value="Domain of poly(ADP-ribose) polymerase"/>
    <property type="match status" value="1"/>
</dbReference>
<evidence type="ECO:0000256" key="4">
    <source>
        <dbReference type="ARBA" id="ARBA00022695"/>
    </source>
</evidence>
<evidence type="ECO:0000256" key="11">
    <source>
        <dbReference type="ARBA" id="ARBA00023125"/>
    </source>
</evidence>
<dbReference type="GO" id="GO:0005730">
    <property type="term" value="C:nucleolus"/>
    <property type="evidence" value="ECO:0007669"/>
    <property type="project" value="TreeGrafter"/>
</dbReference>
<dbReference type="SUPFAM" id="SSF142921">
    <property type="entry name" value="WGR domain-like"/>
    <property type="match status" value="1"/>
</dbReference>
<dbReference type="CDD" id="cd01437">
    <property type="entry name" value="parp_like"/>
    <property type="match status" value="1"/>
</dbReference>
<dbReference type="GO" id="GO:1990404">
    <property type="term" value="F:NAD+-protein mono-ADP-ribosyltransferase activity"/>
    <property type="evidence" value="ECO:0007669"/>
    <property type="project" value="TreeGrafter"/>
</dbReference>
<comment type="similarity">
    <text evidence="13">Belongs to the ARTD/PARP family.</text>
</comment>
<feature type="domain" description="PARP catalytic" evidence="18">
    <location>
        <begin position="551"/>
        <end position="773"/>
    </location>
</feature>
<feature type="compositionally biased region" description="Basic and acidic residues" evidence="16">
    <location>
        <begin position="142"/>
        <end position="152"/>
    </location>
</feature>
<keyword evidence="6" id="KW-0677">Repeat</keyword>
<dbReference type="PANTHER" id="PTHR10459">
    <property type="entry name" value="DNA LIGASE"/>
    <property type="match status" value="1"/>
</dbReference>
<evidence type="ECO:0000256" key="2">
    <source>
        <dbReference type="ARBA" id="ARBA00022676"/>
    </source>
</evidence>
<evidence type="ECO:0000256" key="13">
    <source>
        <dbReference type="ARBA" id="ARBA00024347"/>
    </source>
</evidence>
<evidence type="ECO:0000256" key="12">
    <source>
        <dbReference type="ARBA" id="ARBA00023242"/>
    </source>
</evidence>
<feature type="domain" description="PARP alpha-helical" evidence="19">
    <location>
        <begin position="425"/>
        <end position="541"/>
    </location>
</feature>
<dbReference type="EMBL" id="CAJVPI010000843">
    <property type="protein sequence ID" value="CAG8576630.1"/>
    <property type="molecule type" value="Genomic_DNA"/>
</dbReference>
<dbReference type="AlphaFoldDB" id="A0A9N9G2B1"/>
<keyword evidence="22" id="KW-1185">Reference proteome</keyword>
<feature type="region of interest" description="Disordered" evidence="16">
    <location>
        <begin position="408"/>
        <end position="427"/>
    </location>
</feature>
<keyword evidence="5" id="KW-0479">Metal-binding</keyword>
<feature type="compositionally biased region" description="Basic residues" evidence="16">
    <location>
        <begin position="416"/>
        <end position="427"/>
    </location>
</feature>
<evidence type="ECO:0000256" key="14">
    <source>
        <dbReference type="ARBA" id="ARBA00033987"/>
    </source>
</evidence>
<dbReference type="OrthoDB" id="2017365at2759"/>
<dbReference type="PANTHER" id="PTHR10459:SF60">
    <property type="entry name" value="POLY [ADP-RIBOSE] POLYMERASE 2"/>
    <property type="match status" value="1"/>
</dbReference>
<dbReference type="FunFam" id="1.20.142.10:FF:000001">
    <property type="entry name" value="Poly [ADP-ribose] polymerase"/>
    <property type="match status" value="1"/>
</dbReference>
<dbReference type="SUPFAM" id="SSF56399">
    <property type="entry name" value="ADP-ribosylation"/>
    <property type="match status" value="1"/>
</dbReference>
<dbReference type="InterPro" id="IPR036616">
    <property type="entry name" value="Poly(ADP-ribose)pol_reg_dom_sf"/>
</dbReference>
<feature type="compositionally biased region" description="Polar residues" evidence="16">
    <location>
        <begin position="184"/>
        <end position="200"/>
    </location>
</feature>
<evidence type="ECO:0000256" key="3">
    <source>
        <dbReference type="ARBA" id="ARBA00022679"/>
    </source>
</evidence>
<keyword evidence="10 15" id="KW-0520">NAD</keyword>
<keyword evidence="2 15" id="KW-0328">Glycosyltransferase</keyword>
<evidence type="ECO:0000256" key="8">
    <source>
        <dbReference type="ARBA" id="ARBA00022771"/>
    </source>
</evidence>
<dbReference type="PROSITE" id="PS51977">
    <property type="entry name" value="WGR"/>
    <property type="match status" value="1"/>
</dbReference>
<evidence type="ECO:0000256" key="7">
    <source>
        <dbReference type="ARBA" id="ARBA00022765"/>
    </source>
</evidence>
<evidence type="ECO:0000256" key="5">
    <source>
        <dbReference type="ARBA" id="ARBA00022723"/>
    </source>
</evidence>
<evidence type="ECO:0000313" key="22">
    <source>
        <dbReference type="Proteomes" id="UP000789739"/>
    </source>
</evidence>
<keyword evidence="8" id="KW-0863">Zinc-finger</keyword>
<dbReference type="Pfam" id="PF00644">
    <property type="entry name" value="PARP"/>
    <property type="match status" value="1"/>
</dbReference>
<dbReference type="InterPro" id="IPR036420">
    <property type="entry name" value="BRCT_dom_sf"/>
</dbReference>
<feature type="region of interest" description="Disordered" evidence="16">
    <location>
        <begin position="110"/>
        <end position="272"/>
    </location>
</feature>
<name>A0A9N9G2B1_9GLOM</name>
<feature type="compositionally biased region" description="Basic residues" evidence="16">
    <location>
        <begin position="171"/>
        <end position="181"/>
    </location>
</feature>
<sequence>MSSIILNGCAIVLSGKFEQGSQSYLQSIIKTHGGTFNSTITKGTTHLVVTESDYERKSAKVTAALARGDIEILTWDWIEECIKEKKLVDPKKYPPGGKLVDMDIEITKEQDSQNDNATQNVNEHETDKKVPVTKKRQTRKKTKDDDQPKIDSADDNPITNTDANRDEQKPPARRKRQTRKNSIKDSSQPATDSNSPTADVNKNEDEQKVPAKKKRRTGKNAAAKVDDNLPTTTDNDASLNSNTNDTSNITTSDASTKKTKKRKTAASDPVDEPKMVTIIKKGKAPVDPNFHSHESYHVYADSLGHIWDCMLNQTNVGANNNKFFAIQLLKHDSSETGYVTFTRWGRVGYTGQSNIYGPTNEWAARAEFEKKFKAKTGNKWADILVDPDSFVSFQGKYTYLQRDYGDDPEGLEQAREKRKKKKTPKSKLHPLVQDVIKMMFDSRLLKDTLVSMNYDARRLPLGKLSKSTINRGYEILRRIEKVIDGEVRGNLVDLSNEFYTVIPHSFGMSVPPVINSVEMLKGKVDMIEALGEIQIATSIIDETEESNTIKHPIDANYERLNLARMDPLDHDSEEFKILEKYVRNTHGDTHSWFDLEILEVYDIERQGERENFKKLHNRMLLWHGSRRTNFAGILSQGLRIAPPHVPHSGYMFGKGVYFADRVSKSANYCCAAGGDVVFMLLCEVALGDMLELVTSDYDACNRVKNEGKHCTKGLGMIEPDFGDVMYLDDVVVPCGKTVTNEGRYLQYNEYIVYDTSQVLQKYLLKLKFDNRYR</sequence>
<evidence type="ECO:0000313" key="21">
    <source>
        <dbReference type="EMBL" id="CAG8576630.1"/>
    </source>
</evidence>
<feature type="domain" description="BRCT" evidence="17">
    <location>
        <begin position="1"/>
        <end position="95"/>
    </location>
</feature>
<dbReference type="InterPro" id="IPR036930">
    <property type="entry name" value="WGR_dom_sf"/>
</dbReference>
<dbReference type="Pfam" id="PF02877">
    <property type="entry name" value="PARP_reg"/>
    <property type="match status" value="1"/>
</dbReference>
<dbReference type="Pfam" id="PF00533">
    <property type="entry name" value="BRCT"/>
    <property type="match status" value="1"/>
</dbReference>
<dbReference type="InterPro" id="IPR012317">
    <property type="entry name" value="Poly(ADP-ribose)pol_cat_dom"/>
</dbReference>
<evidence type="ECO:0000259" key="17">
    <source>
        <dbReference type="PROSITE" id="PS50172"/>
    </source>
</evidence>
<dbReference type="GO" id="GO:0003950">
    <property type="term" value="F:NAD+ poly-ADP-ribosyltransferase activity"/>
    <property type="evidence" value="ECO:0007669"/>
    <property type="project" value="UniProtKB-UniRule"/>
</dbReference>
<keyword evidence="7" id="KW-0013">ADP-ribosylation</keyword>
<evidence type="ECO:0000256" key="6">
    <source>
        <dbReference type="ARBA" id="ARBA00022737"/>
    </source>
</evidence>
<evidence type="ECO:0000259" key="20">
    <source>
        <dbReference type="PROSITE" id="PS51977"/>
    </source>
</evidence>
<accession>A0A9N9G2B1</accession>